<dbReference type="AlphaFoldDB" id="A0A4R4KLG9"/>
<name>A0A4R4KLG9_9BACT</name>
<evidence type="ECO:0000313" key="2">
    <source>
        <dbReference type="Proteomes" id="UP000295706"/>
    </source>
</evidence>
<proteinExistence type="predicted"/>
<dbReference type="Proteomes" id="UP000295706">
    <property type="component" value="Unassembled WGS sequence"/>
</dbReference>
<protein>
    <submittedName>
        <fullName evidence="1">Uncharacterized protein</fullName>
    </submittedName>
</protein>
<dbReference type="OrthoDB" id="929345at2"/>
<evidence type="ECO:0000313" key="1">
    <source>
        <dbReference type="EMBL" id="TDB69217.1"/>
    </source>
</evidence>
<reference evidence="1 2" key="1">
    <citation type="submission" date="2019-02" db="EMBL/GenBank/DDBJ databases">
        <title>Arundinibacter roseus gen. nov., sp. nov., a new member of the family Cytophagaceae.</title>
        <authorList>
            <person name="Szuroczki S."/>
            <person name="Khayer B."/>
            <person name="Sproer C."/>
            <person name="Toumi M."/>
            <person name="Szabo A."/>
            <person name="Felfoldi T."/>
            <person name="Schumann P."/>
            <person name="Toth E."/>
        </authorList>
    </citation>
    <scope>NUCLEOTIDE SEQUENCE [LARGE SCALE GENOMIC DNA]</scope>
    <source>
        <strain evidence="1 2">DMA-k-7a</strain>
    </source>
</reference>
<keyword evidence="2" id="KW-1185">Reference proteome</keyword>
<accession>A0A4R4KLG9</accession>
<dbReference type="EMBL" id="SMJU01000001">
    <property type="protein sequence ID" value="TDB69217.1"/>
    <property type="molecule type" value="Genomic_DNA"/>
</dbReference>
<dbReference type="RefSeq" id="WP_132114094.1">
    <property type="nucleotide sequence ID" value="NZ_SMJU01000001.1"/>
</dbReference>
<comment type="caution">
    <text evidence="1">The sequence shown here is derived from an EMBL/GenBank/DDBJ whole genome shotgun (WGS) entry which is preliminary data.</text>
</comment>
<gene>
    <name evidence="1" type="ORF">EZE20_02465</name>
</gene>
<sequence>MKIGKVDVSINYYGKPYQTLVTILTLWKHSAHHIDRIFLVIEKEQPYQQYGSIRILQNALKDLPVTYYFSSSFYYHGSPPLEFLQIPEKRYGLKYQFGLEKTDKPYHFLSHNDCLYQADLLGMMIRQVEEAPTEAEVAGIGMIGQCWNCPAFFSKQCDGSRFEQFKPTASELLQLVENYPPPRAAIHHRLIQDGYVHPLPECRLNEYACLVNAEKYKALTMPKGAILPLGASWHGSDWGAVWFYQMYHLGYKFIHFPFEPHMQHAPFSEAKSGHMSDHNRVEYFETESRARNFLTTNFPELRLSTLDVRVRAGLFQAQQQGRRLPGKLRSQVKVLLKKFR</sequence>
<organism evidence="1 2">
    <name type="scientific">Arundinibacter roseus</name>
    <dbReference type="NCBI Taxonomy" id="2070510"/>
    <lineage>
        <taxon>Bacteria</taxon>
        <taxon>Pseudomonadati</taxon>
        <taxon>Bacteroidota</taxon>
        <taxon>Cytophagia</taxon>
        <taxon>Cytophagales</taxon>
        <taxon>Spirosomataceae</taxon>
        <taxon>Arundinibacter</taxon>
    </lineage>
</organism>